<name>A0A829PRJ1_9MYCO</name>
<comment type="caution">
    <text evidence="2">The sequence shown here is derived from an EMBL/GenBank/DDBJ whole genome shotgun (WGS) entry which is preliminary data.</text>
</comment>
<dbReference type="EMBL" id="JAOX01000001">
    <property type="protein sequence ID" value="ETZ89776.1"/>
    <property type="molecule type" value="Genomic_DNA"/>
</dbReference>
<sequence>MNTGGVHGSALGADEVAATKKILGFDPDKSFEVAPRSSRTRANW</sequence>
<evidence type="ECO:0000313" key="3">
    <source>
        <dbReference type="Proteomes" id="UP000019854"/>
    </source>
</evidence>
<evidence type="ECO:0000259" key="1">
    <source>
        <dbReference type="Pfam" id="PF00456"/>
    </source>
</evidence>
<proteinExistence type="predicted"/>
<dbReference type="InterPro" id="IPR005474">
    <property type="entry name" value="Transketolase_N"/>
</dbReference>
<accession>A0A829PRJ1</accession>
<gene>
    <name evidence="2" type="ORF">L829_3354</name>
</gene>
<dbReference type="Gene3D" id="3.40.50.970">
    <property type="match status" value="1"/>
</dbReference>
<organism evidence="2 3">
    <name type="scientific">Mycobacteroides abscessus MAB_030201_1075</name>
    <dbReference type="NCBI Taxonomy" id="1335410"/>
    <lineage>
        <taxon>Bacteria</taxon>
        <taxon>Bacillati</taxon>
        <taxon>Actinomycetota</taxon>
        <taxon>Actinomycetes</taxon>
        <taxon>Mycobacteriales</taxon>
        <taxon>Mycobacteriaceae</taxon>
        <taxon>Mycobacteroides</taxon>
        <taxon>Mycobacteroides abscessus</taxon>
    </lineage>
</organism>
<reference evidence="2 3" key="1">
    <citation type="submission" date="2014-01" db="EMBL/GenBank/DDBJ databases">
        <authorList>
            <person name="Zelazny A."/>
            <person name="Olivier K."/>
            <person name="Sampaio E.P."/>
            <person name="Holland S.M."/>
            <person name="Tallon L.J."/>
            <person name="Sadzewicz L.K."/>
            <person name="Sengamalay N."/>
            <person name="Fraser C.M."/>
            <person name="Hine E."/>
            <person name="Shefchek K.A."/>
            <person name="Das S.P."/>
            <person name="Shallom S.J."/>
            <person name="Agrawal S."/>
            <person name="Tettelin H."/>
        </authorList>
    </citation>
    <scope>NUCLEOTIDE SEQUENCE [LARGE SCALE GENOMIC DNA]</scope>
    <source>
        <strain evidence="2 3">MAB_030201_1075</strain>
    </source>
</reference>
<dbReference type="AlphaFoldDB" id="A0A829PRJ1"/>
<feature type="domain" description="Transketolase N-terminal" evidence="1">
    <location>
        <begin position="2"/>
        <end position="34"/>
    </location>
</feature>
<protein>
    <submittedName>
        <fullName evidence="2">Transketolase, thiamine diphosphate binding domain protein</fullName>
    </submittedName>
</protein>
<dbReference type="Pfam" id="PF00456">
    <property type="entry name" value="Transketolase_N"/>
    <property type="match status" value="1"/>
</dbReference>
<dbReference type="Proteomes" id="UP000019854">
    <property type="component" value="Unassembled WGS sequence"/>
</dbReference>
<evidence type="ECO:0000313" key="2">
    <source>
        <dbReference type="EMBL" id="ETZ89776.1"/>
    </source>
</evidence>